<evidence type="ECO:0008006" key="3">
    <source>
        <dbReference type="Google" id="ProtNLM"/>
    </source>
</evidence>
<evidence type="ECO:0000313" key="1">
    <source>
        <dbReference type="EMBL" id="GCB33493.1"/>
    </source>
</evidence>
<accession>A0A401LPT1</accession>
<comment type="caution">
    <text evidence="1">The sequence shown here is derived from an EMBL/GenBank/DDBJ whole genome shotgun (WGS) entry which is preliminary data.</text>
</comment>
<reference evidence="1 2" key="1">
    <citation type="submission" date="2018-10" db="EMBL/GenBank/DDBJ databases">
        <title>Draft Genome Sequence of Bacteroides sp. KCTC 15687.</title>
        <authorList>
            <person name="Yu S.Y."/>
            <person name="Kim J.S."/>
            <person name="Oh B.S."/>
            <person name="Park S.H."/>
            <person name="Kang S.W."/>
            <person name="Park J.E."/>
            <person name="Choi S.H."/>
            <person name="Han K.I."/>
            <person name="Lee K.C."/>
            <person name="Eom M.K."/>
            <person name="Suh M.K."/>
            <person name="Lee D.H."/>
            <person name="Yoon H."/>
            <person name="Kim B."/>
            <person name="Yang S.J."/>
            <person name="Lee J.S."/>
            <person name="Lee J.H."/>
        </authorList>
    </citation>
    <scope>NUCLEOTIDE SEQUENCE [LARGE SCALE GENOMIC DNA]</scope>
    <source>
        <strain evidence="1 2">KCTC 15687</strain>
    </source>
</reference>
<proteinExistence type="predicted"/>
<dbReference type="EMBL" id="BHWB01000001">
    <property type="protein sequence ID" value="GCB33493.1"/>
    <property type="molecule type" value="Genomic_DNA"/>
</dbReference>
<dbReference type="PROSITE" id="PS51257">
    <property type="entry name" value="PROKAR_LIPOPROTEIN"/>
    <property type="match status" value="1"/>
</dbReference>
<gene>
    <name evidence="1" type="ORF">KGMB02408_04380</name>
</gene>
<dbReference type="AlphaFoldDB" id="A0A401LPT1"/>
<organism evidence="1 2">
    <name type="scientific">Bacteroides faecalis</name>
    <dbReference type="NCBI Taxonomy" id="2447885"/>
    <lineage>
        <taxon>Bacteria</taxon>
        <taxon>Pseudomonadati</taxon>
        <taxon>Bacteroidota</taxon>
        <taxon>Bacteroidia</taxon>
        <taxon>Bacteroidales</taxon>
        <taxon>Bacteroidaceae</taxon>
        <taxon>Bacteroides</taxon>
    </lineage>
</organism>
<dbReference type="RefSeq" id="WP_125039831.1">
    <property type="nucleotide sequence ID" value="NZ_BHWB01000001.1"/>
</dbReference>
<name>A0A401LPT1_9BACE</name>
<dbReference type="OrthoDB" id="1040973at2"/>
<evidence type="ECO:0000313" key="2">
    <source>
        <dbReference type="Proteomes" id="UP000288079"/>
    </source>
</evidence>
<dbReference type="Proteomes" id="UP000288079">
    <property type="component" value="Unassembled WGS sequence"/>
</dbReference>
<sequence length="151" mass="16451">MKKIIVIALVVFAYGLAGCQSSEKTSSKAEVENVGNKSAKEYVEDNTYIDLDVNSLHATIATNATRSGAKGDDMARMKAALYRFYSHVKLEEEGYVCDLSSANEINVSSTVYTALLNNMNDMNASYKKAKSEGKNVVALSVNKAYLDSLLE</sequence>
<keyword evidence="2" id="KW-1185">Reference proteome</keyword>
<protein>
    <recommendedName>
        <fullName evidence="3">Lipoprotein</fullName>
    </recommendedName>
</protein>